<dbReference type="GO" id="GO:0009247">
    <property type="term" value="P:glycolipid biosynthetic process"/>
    <property type="evidence" value="ECO:0007669"/>
    <property type="project" value="UniProtKB-ARBA"/>
</dbReference>
<keyword evidence="2" id="KW-1003">Cell membrane</keyword>
<dbReference type="InterPro" id="IPR004960">
    <property type="entry name" value="LipA_acyltrans"/>
</dbReference>
<comment type="caution">
    <text evidence="7">The sequence shown here is derived from an EMBL/GenBank/DDBJ whole genome shotgun (WGS) entry which is preliminary data.</text>
</comment>
<name>A0A2A9EHE2_9MICO</name>
<proteinExistence type="predicted"/>
<evidence type="ECO:0000256" key="5">
    <source>
        <dbReference type="ARBA" id="ARBA00023136"/>
    </source>
</evidence>
<dbReference type="AlphaFoldDB" id="A0A2A9EHE2"/>
<evidence type="ECO:0000256" key="2">
    <source>
        <dbReference type="ARBA" id="ARBA00022475"/>
    </source>
</evidence>
<accession>A0A2A9EHE2</accession>
<keyword evidence="5" id="KW-0472">Membrane</keyword>
<dbReference type="GO" id="GO:0005886">
    <property type="term" value="C:plasma membrane"/>
    <property type="evidence" value="ECO:0007669"/>
    <property type="project" value="UniProtKB-SubCell"/>
</dbReference>
<comment type="subcellular location">
    <subcellularLocation>
        <location evidence="1">Cell inner membrane</location>
    </subcellularLocation>
</comment>
<dbReference type="OrthoDB" id="9803456at2"/>
<keyword evidence="6" id="KW-0012">Acyltransferase</keyword>
<evidence type="ECO:0000313" key="8">
    <source>
        <dbReference type="Proteomes" id="UP000222106"/>
    </source>
</evidence>
<evidence type="ECO:0000256" key="4">
    <source>
        <dbReference type="ARBA" id="ARBA00022679"/>
    </source>
</evidence>
<evidence type="ECO:0000256" key="3">
    <source>
        <dbReference type="ARBA" id="ARBA00022519"/>
    </source>
</evidence>
<keyword evidence="8" id="KW-1185">Reference proteome</keyword>
<evidence type="ECO:0000256" key="6">
    <source>
        <dbReference type="ARBA" id="ARBA00023315"/>
    </source>
</evidence>
<dbReference type="PANTHER" id="PTHR30606:SF10">
    <property type="entry name" value="PHOSPHATIDYLINOSITOL MANNOSIDE ACYLTRANSFERASE"/>
    <property type="match status" value="1"/>
</dbReference>
<gene>
    <name evidence="7" type="ORF">ATJ97_0409</name>
</gene>
<reference evidence="7 8" key="1">
    <citation type="submission" date="2017-10" db="EMBL/GenBank/DDBJ databases">
        <title>Sequencing the genomes of 1000 actinobacteria strains.</title>
        <authorList>
            <person name="Klenk H.-P."/>
        </authorList>
    </citation>
    <scope>NUCLEOTIDE SEQUENCE [LARGE SCALE GENOMIC DNA]</scope>
    <source>
        <strain evidence="7 8">DSM 21838</strain>
    </source>
</reference>
<dbReference type="Proteomes" id="UP000222106">
    <property type="component" value="Unassembled WGS sequence"/>
</dbReference>
<protein>
    <submittedName>
        <fullName evidence="7">KDO2-lipid IV(A) lauroyltransferase</fullName>
    </submittedName>
</protein>
<dbReference type="GO" id="GO:0016746">
    <property type="term" value="F:acyltransferase activity"/>
    <property type="evidence" value="ECO:0007669"/>
    <property type="project" value="UniProtKB-KW"/>
</dbReference>
<evidence type="ECO:0000313" key="7">
    <source>
        <dbReference type="EMBL" id="PFG37941.1"/>
    </source>
</evidence>
<sequence length="326" mass="35561">MRLDVVKVFSLAKAGVEHLPEPAARALFTAAADVAWALRLGGTTQLERNLQRVRPHLGRRGLRRLSRDGLRAYLRYYCEVFQLPRLTEDQVRARVRVVGDAAVRETLAGGRSVVCALGHLGNWDLAGAWGAKNLAPVVTVAEHLEPEEIFQGFLDFRTGLGMTIIPFEKNGGVFRQLIRHARTSASMIPLLADRDLTATGVEVDLFGHRARVAPGPAALALATGLPLHPTMIRHERISGPRRRAAGSRWGIVIEFLPRVDLPGDDGAAPDVATLTQRWVDALAARVREHPADWHMLQRVFLADLDPARLARAAATAGPAGRAGEES</sequence>
<evidence type="ECO:0000256" key="1">
    <source>
        <dbReference type="ARBA" id="ARBA00004533"/>
    </source>
</evidence>
<dbReference type="Pfam" id="PF03279">
    <property type="entry name" value="Lip_A_acyltrans"/>
    <property type="match status" value="1"/>
</dbReference>
<dbReference type="NCBIfam" id="NF005919">
    <property type="entry name" value="PRK07920.1"/>
    <property type="match status" value="1"/>
</dbReference>
<dbReference type="CDD" id="cd07984">
    <property type="entry name" value="LPLAT_LABLAT-like"/>
    <property type="match status" value="1"/>
</dbReference>
<keyword evidence="4 7" id="KW-0808">Transferase</keyword>
<dbReference type="EMBL" id="PDJI01000004">
    <property type="protein sequence ID" value="PFG37941.1"/>
    <property type="molecule type" value="Genomic_DNA"/>
</dbReference>
<dbReference type="RefSeq" id="WP_098482304.1">
    <property type="nucleotide sequence ID" value="NZ_PDJI01000004.1"/>
</dbReference>
<keyword evidence="3" id="KW-0997">Cell inner membrane</keyword>
<dbReference type="PANTHER" id="PTHR30606">
    <property type="entry name" value="LIPID A BIOSYNTHESIS LAUROYL ACYLTRANSFERASE"/>
    <property type="match status" value="1"/>
</dbReference>
<organism evidence="7 8">
    <name type="scientific">Georgenia soli</name>
    <dbReference type="NCBI Taxonomy" id="638953"/>
    <lineage>
        <taxon>Bacteria</taxon>
        <taxon>Bacillati</taxon>
        <taxon>Actinomycetota</taxon>
        <taxon>Actinomycetes</taxon>
        <taxon>Micrococcales</taxon>
        <taxon>Bogoriellaceae</taxon>
        <taxon>Georgenia</taxon>
    </lineage>
</organism>